<dbReference type="GO" id="GO:0005762">
    <property type="term" value="C:mitochondrial large ribosomal subunit"/>
    <property type="evidence" value="ECO:0007669"/>
    <property type="project" value="InterPro"/>
</dbReference>
<feature type="region of interest" description="Disordered" evidence="1">
    <location>
        <begin position="40"/>
        <end position="59"/>
    </location>
</feature>
<dbReference type="STRING" id="5098.A0A507R625"/>
<keyword evidence="4" id="KW-1185">Reference proteome</keyword>
<evidence type="ECO:0000259" key="2">
    <source>
        <dbReference type="Pfam" id="PF14622"/>
    </source>
</evidence>
<feature type="domain" description="RNase III" evidence="2">
    <location>
        <begin position="109"/>
        <end position="255"/>
    </location>
</feature>
<dbReference type="SUPFAM" id="SSF69065">
    <property type="entry name" value="RNase III domain-like"/>
    <property type="match status" value="1"/>
</dbReference>
<dbReference type="EMBL" id="VIFY01000002">
    <property type="protein sequence ID" value="TQB77326.1"/>
    <property type="molecule type" value="Genomic_DNA"/>
</dbReference>
<evidence type="ECO:0000313" key="3">
    <source>
        <dbReference type="EMBL" id="TQB77326.1"/>
    </source>
</evidence>
<dbReference type="InterPro" id="IPR000999">
    <property type="entry name" value="RNase_III_dom"/>
</dbReference>
<dbReference type="GO" id="GO:0004525">
    <property type="term" value="F:ribonuclease III activity"/>
    <property type="evidence" value="ECO:0007669"/>
    <property type="project" value="InterPro"/>
</dbReference>
<dbReference type="GO" id="GO:0032543">
    <property type="term" value="P:mitochondrial translation"/>
    <property type="evidence" value="ECO:0007669"/>
    <property type="project" value="InterPro"/>
</dbReference>
<evidence type="ECO:0000313" key="4">
    <source>
        <dbReference type="Proteomes" id="UP000319663"/>
    </source>
</evidence>
<dbReference type="InterPro" id="IPR040030">
    <property type="entry name" value="Ribosomal_mL57"/>
</dbReference>
<dbReference type="Pfam" id="PF14622">
    <property type="entry name" value="Ribonucleas_3_3"/>
    <property type="match status" value="1"/>
</dbReference>
<dbReference type="AlphaFoldDB" id="A0A507R625"/>
<dbReference type="GO" id="GO:0006396">
    <property type="term" value="P:RNA processing"/>
    <property type="evidence" value="ECO:0007669"/>
    <property type="project" value="InterPro"/>
</dbReference>
<sequence>MASNISIRSLRAAVCPNCRSFARPSPGSIASVAAFSRRGQSTSTSAPAEAADVGGQKPRWSYTPPLAKAPFSLRLNSKRPEFPVNSDPKVLDEFYIRLLGDGGDKVLSEEVKWLAVTHKSFDQGRRGFNDRLAFLGKRIVQLQASMVLAQSAKKTPTTEDPFGRTPFSHPALDGLTNLSSDKKNFLTSKLKLAELADKYELQKVLRWSPRNPEDLHFSGLELVQAHTLYAIVGAIALEQGGVVANKIARKRILEPLGVKIVS</sequence>
<dbReference type="InterPro" id="IPR036389">
    <property type="entry name" value="RNase_III_sf"/>
</dbReference>
<dbReference type="FunFam" id="1.10.1520.10:FF:000018">
    <property type="entry name" value="RNase III domain protein"/>
    <property type="match status" value="1"/>
</dbReference>
<comment type="caution">
    <text evidence="3">The sequence shown here is derived from an EMBL/GenBank/DDBJ whole genome shotgun (WGS) entry which is preliminary data.</text>
</comment>
<accession>A0A507R625</accession>
<proteinExistence type="predicted"/>
<organism evidence="3 4">
    <name type="scientific">Monascus purpureus</name>
    <name type="common">Red mold</name>
    <name type="synonym">Monascus anka</name>
    <dbReference type="NCBI Taxonomy" id="5098"/>
    <lineage>
        <taxon>Eukaryota</taxon>
        <taxon>Fungi</taxon>
        <taxon>Dikarya</taxon>
        <taxon>Ascomycota</taxon>
        <taxon>Pezizomycotina</taxon>
        <taxon>Eurotiomycetes</taxon>
        <taxon>Eurotiomycetidae</taxon>
        <taxon>Eurotiales</taxon>
        <taxon>Aspergillaceae</taxon>
        <taxon>Monascus</taxon>
    </lineage>
</organism>
<name>A0A507R625_MONPU</name>
<dbReference type="GO" id="GO:0003735">
    <property type="term" value="F:structural constituent of ribosome"/>
    <property type="evidence" value="ECO:0007669"/>
    <property type="project" value="InterPro"/>
</dbReference>
<protein>
    <recommendedName>
        <fullName evidence="2">RNase III domain-containing protein</fullName>
    </recommendedName>
</protein>
<gene>
    <name evidence="3" type="ORF">MPDQ_002963</name>
</gene>
<dbReference type="Proteomes" id="UP000319663">
    <property type="component" value="Unassembled WGS sequence"/>
</dbReference>
<dbReference type="Gene3D" id="1.10.1520.10">
    <property type="entry name" value="Ribonuclease III domain"/>
    <property type="match status" value="1"/>
</dbReference>
<dbReference type="CDD" id="cd00593">
    <property type="entry name" value="RIBOc"/>
    <property type="match status" value="1"/>
</dbReference>
<evidence type="ECO:0000256" key="1">
    <source>
        <dbReference type="SAM" id="MobiDB-lite"/>
    </source>
</evidence>
<dbReference type="PANTHER" id="PTHR28160:SF1">
    <property type="entry name" value="LARGE RIBOSOMAL SUBUNIT PROTEIN ML57"/>
    <property type="match status" value="1"/>
</dbReference>
<dbReference type="OrthoDB" id="2281895at2759"/>
<reference evidence="3 4" key="1">
    <citation type="submission" date="2019-06" db="EMBL/GenBank/DDBJ databases">
        <title>Wine fermentation using esterase from Monascus purpureus.</title>
        <authorList>
            <person name="Geng C."/>
            <person name="Zhang Y."/>
        </authorList>
    </citation>
    <scope>NUCLEOTIDE SEQUENCE [LARGE SCALE GENOMIC DNA]</scope>
    <source>
        <strain evidence="3">HQ1</strain>
    </source>
</reference>
<dbReference type="PANTHER" id="PTHR28160">
    <property type="entry name" value="54S RIBOSOMAL PROTEIN L15, MITOCHONDRIAL"/>
    <property type="match status" value="1"/>
</dbReference>